<reference evidence="3 4" key="1">
    <citation type="submission" date="2024-02" db="EMBL/GenBank/DDBJ databases">
        <title>High-quality chromosome-scale genome assembly of Pensacola bahiagrass (Paspalum notatum Flugge var. saurae).</title>
        <authorList>
            <person name="Vega J.M."/>
            <person name="Podio M."/>
            <person name="Orjuela J."/>
            <person name="Siena L.A."/>
            <person name="Pessino S.C."/>
            <person name="Combes M.C."/>
            <person name="Mariac C."/>
            <person name="Albertini E."/>
            <person name="Pupilli F."/>
            <person name="Ortiz J.P.A."/>
            <person name="Leblanc O."/>
        </authorList>
    </citation>
    <scope>NUCLEOTIDE SEQUENCE [LARGE SCALE GENOMIC DNA]</scope>
    <source>
        <strain evidence="3">R1</strain>
        <tissue evidence="3">Leaf</tissue>
    </source>
</reference>
<feature type="transmembrane region" description="Helical" evidence="1">
    <location>
        <begin position="312"/>
        <end position="333"/>
    </location>
</feature>
<feature type="domain" description="DUF4220" evidence="2">
    <location>
        <begin position="81"/>
        <end position="376"/>
    </location>
</feature>
<dbReference type="Pfam" id="PF13968">
    <property type="entry name" value="DUF4220"/>
    <property type="match status" value="1"/>
</dbReference>
<dbReference type="AlphaFoldDB" id="A0AAQ3WHJ9"/>
<dbReference type="PANTHER" id="PTHR31325">
    <property type="entry name" value="OS01G0798800 PROTEIN-RELATED"/>
    <property type="match status" value="1"/>
</dbReference>
<proteinExistence type="predicted"/>
<dbReference type="EMBL" id="CP144747">
    <property type="protein sequence ID" value="WVZ61541.1"/>
    <property type="molecule type" value="Genomic_DNA"/>
</dbReference>
<feature type="transmembrane region" description="Helical" evidence="1">
    <location>
        <begin position="354"/>
        <end position="373"/>
    </location>
</feature>
<dbReference type="Proteomes" id="UP001341281">
    <property type="component" value="Chromosome 03"/>
</dbReference>
<accession>A0AAQ3WHJ9</accession>
<protein>
    <recommendedName>
        <fullName evidence="2">DUF4220 domain-containing protein</fullName>
    </recommendedName>
</protein>
<name>A0AAQ3WHJ9_PASNO</name>
<organism evidence="3 4">
    <name type="scientific">Paspalum notatum var. saurae</name>
    <dbReference type="NCBI Taxonomy" id="547442"/>
    <lineage>
        <taxon>Eukaryota</taxon>
        <taxon>Viridiplantae</taxon>
        <taxon>Streptophyta</taxon>
        <taxon>Embryophyta</taxon>
        <taxon>Tracheophyta</taxon>
        <taxon>Spermatophyta</taxon>
        <taxon>Magnoliopsida</taxon>
        <taxon>Liliopsida</taxon>
        <taxon>Poales</taxon>
        <taxon>Poaceae</taxon>
        <taxon>PACMAD clade</taxon>
        <taxon>Panicoideae</taxon>
        <taxon>Andropogonodae</taxon>
        <taxon>Paspaleae</taxon>
        <taxon>Paspalinae</taxon>
        <taxon>Paspalum</taxon>
    </lineage>
</organism>
<dbReference type="InterPro" id="IPR025315">
    <property type="entry name" value="DUF4220"/>
</dbReference>
<keyword evidence="4" id="KW-1185">Reference proteome</keyword>
<evidence type="ECO:0000313" key="3">
    <source>
        <dbReference type="EMBL" id="WVZ61541.1"/>
    </source>
</evidence>
<feature type="transmembrane region" description="Helical" evidence="1">
    <location>
        <begin position="42"/>
        <end position="65"/>
    </location>
</feature>
<feature type="transmembrane region" description="Helical" evidence="1">
    <location>
        <begin position="138"/>
        <end position="164"/>
    </location>
</feature>
<evidence type="ECO:0000256" key="1">
    <source>
        <dbReference type="SAM" id="Phobius"/>
    </source>
</evidence>
<sequence>MEMANNMIYDLCFLNLRHTNGTSNTTLLQHVNDLWNSPRGKVIYVEALVVLAATILLFLTIFGSWRRRSRNFFIQKGVLGAYTLSFSLVSYTLGLMQFSPVKSNMYSIWAMSLYALFSCADSITAYSLDDNNESMRQVYLYVLYHAYVLMIFSSGIDSVLPIIYLSTVVYQKFMHRLLASQLATLSWNLNKMVADYMYKEHIKSGSSYNPASMNGYNYLVDWPLHKSTLHAGTSYATLLTANAAEVIDLERCGESSYQKTHDFVFKGLLSRNADGTIDYNRIFKVVDVELAFMYDFFFTKYAVLYYGSKSSMFWSLASSSLISVTAYLTISNINRVAIFCNLNGSTVQDTRKDPATMVITVMILLSIALLQLLHYCFIGRPFGAEYPLFVNMFENKQ</sequence>
<evidence type="ECO:0000313" key="4">
    <source>
        <dbReference type="Proteomes" id="UP001341281"/>
    </source>
</evidence>
<feature type="transmembrane region" description="Helical" evidence="1">
    <location>
        <begin position="77"/>
        <end position="94"/>
    </location>
</feature>
<keyword evidence="1" id="KW-1133">Transmembrane helix</keyword>
<gene>
    <name evidence="3" type="ORF">U9M48_011401</name>
</gene>
<feature type="transmembrane region" description="Helical" evidence="1">
    <location>
        <begin position="106"/>
        <end position="126"/>
    </location>
</feature>
<keyword evidence="1" id="KW-0472">Membrane</keyword>
<keyword evidence="1" id="KW-0812">Transmembrane</keyword>
<evidence type="ECO:0000259" key="2">
    <source>
        <dbReference type="Pfam" id="PF13968"/>
    </source>
</evidence>